<feature type="region of interest" description="Disordered" evidence="1">
    <location>
        <begin position="325"/>
        <end position="347"/>
    </location>
</feature>
<dbReference type="EMBL" id="MNCJ02000322">
    <property type="protein sequence ID" value="KAF5800120.1"/>
    <property type="molecule type" value="Genomic_DNA"/>
</dbReference>
<reference evidence="2" key="2">
    <citation type="submission" date="2020-06" db="EMBL/GenBank/DDBJ databases">
        <title>Helianthus annuus Genome sequencing and assembly Release 2.</title>
        <authorList>
            <person name="Gouzy J."/>
            <person name="Langlade N."/>
            <person name="Munos S."/>
        </authorList>
    </citation>
    <scope>NUCLEOTIDE SEQUENCE</scope>
    <source>
        <tissue evidence="2">Leaves</tissue>
    </source>
</reference>
<evidence type="ECO:0000256" key="1">
    <source>
        <dbReference type="SAM" id="MobiDB-lite"/>
    </source>
</evidence>
<reference evidence="2" key="1">
    <citation type="journal article" date="2017" name="Nature">
        <title>The sunflower genome provides insights into oil metabolism, flowering and Asterid evolution.</title>
        <authorList>
            <person name="Badouin H."/>
            <person name="Gouzy J."/>
            <person name="Grassa C.J."/>
            <person name="Murat F."/>
            <person name="Staton S.E."/>
            <person name="Cottret L."/>
            <person name="Lelandais-Briere C."/>
            <person name="Owens G.L."/>
            <person name="Carrere S."/>
            <person name="Mayjonade B."/>
            <person name="Legrand L."/>
            <person name="Gill N."/>
            <person name="Kane N.C."/>
            <person name="Bowers J.E."/>
            <person name="Hubner S."/>
            <person name="Bellec A."/>
            <person name="Berard A."/>
            <person name="Berges H."/>
            <person name="Blanchet N."/>
            <person name="Boniface M.C."/>
            <person name="Brunel D."/>
            <person name="Catrice O."/>
            <person name="Chaidir N."/>
            <person name="Claudel C."/>
            <person name="Donnadieu C."/>
            <person name="Faraut T."/>
            <person name="Fievet G."/>
            <person name="Helmstetter N."/>
            <person name="King M."/>
            <person name="Knapp S.J."/>
            <person name="Lai Z."/>
            <person name="Le Paslier M.C."/>
            <person name="Lippi Y."/>
            <person name="Lorenzon L."/>
            <person name="Mandel J.R."/>
            <person name="Marage G."/>
            <person name="Marchand G."/>
            <person name="Marquand E."/>
            <person name="Bret-Mestries E."/>
            <person name="Morien E."/>
            <person name="Nambeesan S."/>
            <person name="Nguyen T."/>
            <person name="Pegot-Espagnet P."/>
            <person name="Pouilly N."/>
            <person name="Raftis F."/>
            <person name="Sallet E."/>
            <person name="Schiex T."/>
            <person name="Thomas J."/>
            <person name="Vandecasteele C."/>
            <person name="Vares D."/>
            <person name="Vear F."/>
            <person name="Vautrin S."/>
            <person name="Crespi M."/>
            <person name="Mangin B."/>
            <person name="Burke J.M."/>
            <person name="Salse J."/>
            <person name="Munos S."/>
            <person name="Vincourt P."/>
            <person name="Rieseberg L.H."/>
            <person name="Langlade N.B."/>
        </authorList>
    </citation>
    <scope>NUCLEOTIDE SEQUENCE</scope>
    <source>
        <tissue evidence="2">Leaves</tissue>
    </source>
</reference>
<accession>A0A9K3NHM5</accession>
<protein>
    <submittedName>
        <fullName evidence="2">Uncharacterized protein</fullName>
    </submittedName>
</protein>
<sequence>MEFQGNKKGDIYLNSVLEWMSTLTKDDAPTPPKTTTLTGMVNGKPATMSFATLRQLAPFDSKADKFYNYVKENDLFLHQKNLASESVMHRELFMLEKGEVIMRRDHLKPLVQLLFSFVTTNVSPRTGDKSILMLWEIPVLYAILTGEIKFSFRHLVLMNVWRCRNQKGKKLTPHVRLISGFLEKQQALLPKEKPYNRPHVVYRLREVCLHENHLYKQTKVWHKVEFSDKAKLKILQWGKEKLSQGEMDDLDSSDEELIRKKRAAGELGGERSSVRAEEMVQYEPRHSVYSWGVFDDEMQARVDSSRPPEYAGWEMWQKSIYDQGTRQDVNREQQQRTPSTHHAVVLC</sequence>
<dbReference type="Gramene" id="mRNA:HanXRQr2_Chr07g0312371">
    <property type="protein sequence ID" value="CDS:HanXRQr2_Chr07g0312371.1"/>
    <property type="gene ID" value="HanXRQr2_Chr07g0312371"/>
</dbReference>
<keyword evidence="3" id="KW-1185">Reference proteome</keyword>
<organism evidence="2 3">
    <name type="scientific">Helianthus annuus</name>
    <name type="common">Common sunflower</name>
    <dbReference type="NCBI Taxonomy" id="4232"/>
    <lineage>
        <taxon>Eukaryota</taxon>
        <taxon>Viridiplantae</taxon>
        <taxon>Streptophyta</taxon>
        <taxon>Embryophyta</taxon>
        <taxon>Tracheophyta</taxon>
        <taxon>Spermatophyta</taxon>
        <taxon>Magnoliopsida</taxon>
        <taxon>eudicotyledons</taxon>
        <taxon>Gunneridae</taxon>
        <taxon>Pentapetalae</taxon>
        <taxon>asterids</taxon>
        <taxon>campanulids</taxon>
        <taxon>Asterales</taxon>
        <taxon>Asteraceae</taxon>
        <taxon>Asteroideae</taxon>
        <taxon>Heliantheae alliance</taxon>
        <taxon>Heliantheae</taxon>
        <taxon>Helianthus</taxon>
    </lineage>
</organism>
<dbReference type="AlphaFoldDB" id="A0A9K3NHM5"/>
<comment type="caution">
    <text evidence="2">The sequence shown here is derived from an EMBL/GenBank/DDBJ whole genome shotgun (WGS) entry which is preliminary data.</text>
</comment>
<evidence type="ECO:0000313" key="3">
    <source>
        <dbReference type="Proteomes" id="UP000215914"/>
    </source>
</evidence>
<name>A0A9K3NHM5_HELAN</name>
<evidence type="ECO:0000313" key="2">
    <source>
        <dbReference type="EMBL" id="KAF5800120.1"/>
    </source>
</evidence>
<gene>
    <name evidence="2" type="ORF">HanXRQr2_Chr07g0312371</name>
</gene>
<dbReference type="Proteomes" id="UP000215914">
    <property type="component" value="Unassembled WGS sequence"/>
</dbReference>
<proteinExistence type="predicted"/>